<gene>
    <name evidence="1" type="ORF">GGX14DRAFT_331383</name>
</gene>
<dbReference type="EMBL" id="JARJCW010000039">
    <property type="protein sequence ID" value="KAJ7206551.1"/>
    <property type="molecule type" value="Genomic_DNA"/>
</dbReference>
<evidence type="ECO:0000313" key="1">
    <source>
        <dbReference type="EMBL" id="KAJ7206551.1"/>
    </source>
</evidence>
<feature type="non-terminal residue" evidence="1">
    <location>
        <position position="132"/>
    </location>
</feature>
<reference evidence="1" key="1">
    <citation type="submission" date="2023-03" db="EMBL/GenBank/DDBJ databases">
        <title>Massive genome expansion in bonnet fungi (Mycena s.s.) driven by repeated elements and novel gene families across ecological guilds.</title>
        <authorList>
            <consortium name="Lawrence Berkeley National Laboratory"/>
            <person name="Harder C.B."/>
            <person name="Miyauchi S."/>
            <person name="Viragh M."/>
            <person name="Kuo A."/>
            <person name="Thoen E."/>
            <person name="Andreopoulos B."/>
            <person name="Lu D."/>
            <person name="Skrede I."/>
            <person name="Drula E."/>
            <person name="Henrissat B."/>
            <person name="Morin E."/>
            <person name="Kohler A."/>
            <person name="Barry K."/>
            <person name="LaButti K."/>
            <person name="Morin E."/>
            <person name="Salamov A."/>
            <person name="Lipzen A."/>
            <person name="Mereny Z."/>
            <person name="Hegedus B."/>
            <person name="Baldrian P."/>
            <person name="Stursova M."/>
            <person name="Weitz H."/>
            <person name="Taylor A."/>
            <person name="Grigoriev I.V."/>
            <person name="Nagy L.G."/>
            <person name="Martin F."/>
            <person name="Kauserud H."/>
        </authorList>
    </citation>
    <scope>NUCLEOTIDE SEQUENCE</scope>
    <source>
        <strain evidence="1">9144</strain>
    </source>
</reference>
<protein>
    <submittedName>
        <fullName evidence="1">Uncharacterized protein</fullName>
    </submittedName>
</protein>
<feature type="non-terminal residue" evidence="1">
    <location>
        <position position="1"/>
    </location>
</feature>
<dbReference type="Gene3D" id="2.60.120.200">
    <property type="match status" value="1"/>
</dbReference>
<keyword evidence="2" id="KW-1185">Reference proteome</keyword>
<name>A0AAD6Y840_9AGAR</name>
<proteinExistence type="predicted"/>
<dbReference type="Proteomes" id="UP001219525">
    <property type="component" value="Unassembled WGS sequence"/>
</dbReference>
<dbReference type="AlphaFoldDB" id="A0AAD6Y840"/>
<organism evidence="1 2">
    <name type="scientific">Mycena pura</name>
    <dbReference type="NCBI Taxonomy" id="153505"/>
    <lineage>
        <taxon>Eukaryota</taxon>
        <taxon>Fungi</taxon>
        <taxon>Dikarya</taxon>
        <taxon>Basidiomycota</taxon>
        <taxon>Agaricomycotina</taxon>
        <taxon>Agaricomycetes</taxon>
        <taxon>Agaricomycetidae</taxon>
        <taxon>Agaricales</taxon>
        <taxon>Marasmiineae</taxon>
        <taxon>Mycenaceae</taxon>
        <taxon>Mycena</taxon>
    </lineage>
</organism>
<dbReference type="InterPro" id="IPR013320">
    <property type="entry name" value="ConA-like_dom_sf"/>
</dbReference>
<dbReference type="SUPFAM" id="SSF49899">
    <property type="entry name" value="Concanavalin A-like lectins/glucanases"/>
    <property type="match status" value="1"/>
</dbReference>
<comment type="caution">
    <text evidence="1">The sequence shown here is derived from an EMBL/GenBank/DDBJ whole genome shotgun (WGS) entry which is preliminary data.</text>
</comment>
<evidence type="ECO:0000313" key="2">
    <source>
        <dbReference type="Proteomes" id="UP001219525"/>
    </source>
</evidence>
<accession>A0AAD6Y840</accession>
<sequence length="132" mass="14245">SVRTSNLSGGTINPVQSACLTTFASGKLRYGHIKVHAMPVGDRVRALPPLDPAHNATQHSSGHDSVYGDWPCSGEIDIIDSRGNGLQYTNCSANLVQSTLNWGPSIALNSVGKSYSYWGEKCKLFSSDFHTY</sequence>